<dbReference type="EMBL" id="JWHL01000001">
    <property type="protein sequence ID" value="MBR1368076.1"/>
    <property type="molecule type" value="Genomic_DNA"/>
</dbReference>
<proteinExistence type="predicted"/>
<evidence type="ECO:0000313" key="2">
    <source>
        <dbReference type="Proteomes" id="UP000730161"/>
    </source>
</evidence>
<gene>
    <name evidence="1" type="ORF">RJ53_00635</name>
</gene>
<dbReference type="GO" id="GO:0004478">
    <property type="term" value="F:methionine adenosyltransferase activity"/>
    <property type="evidence" value="ECO:0007669"/>
    <property type="project" value="UniProtKB-EC"/>
</dbReference>
<dbReference type="Gene3D" id="3.30.300.280">
    <property type="entry name" value="S-adenosylmethionine synthetase, C-terminal domain"/>
    <property type="match status" value="1"/>
</dbReference>
<organism evidence="1 2">
    <name type="scientific">Methanocalculus chunghsingensis</name>
    <dbReference type="NCBI Taxonomy" id="156457"/>
    <lineage>
        <taxon>Archaea</taxon>
        <taxon>Methanobacteriati</taxon>
        <taxon>Methanobacteriota</taxon>
        <taxon>Stenosarchaea group</taxon>
        <taxon>Methanomicrobia</taxon>
        <taxon>Methanomicrobiales</taxon>
        <taxon>Methanocalculaceae</taxon>
        <taxon>Methanocalculus</taxon>
    </lineage>
</organism>
<evidence type="ECO:0000313" key="1">
    <source>
        <dbReference type="EMBL" id="MBR1368076.1"/>
    </source>
</evidence>
<dbReference type="Gene3D" id="3.30.300.10">
    <property type="match status" value="1"/>
</dbReference>
<dbReference type="PANTHER" id="PTHR36697:SF1">
    <property type="entry name" value="S-ADENOSYLMETHIONINE SYNTHASE"/>
    <property type="match status" value="1"/>
</dbReference>
<accession>A0A8J7W5I2</accession>
<dbReference type="InterPro" id="IPR042544">
    <property type="entry name" value="AdoMet_synthase_3"/>
</dbReference>
<dbReference type="NCBIfam" id="NF003364">
    <property type="entry name" value="PRK04439.1-3"/>
    <property type="match status" value="1"/>
</dbReference>
<dbReference type="AlphaFoldDB" id="A0A8J7W5I2"/>
<comment type="caution">
    <text evidence="1">The sequence shown here is derived from an EMBL/GenBank/DDBJ whole genome shotgun (WGS) entry which is preliminary data.</text>
</comment>
<dbReference type="PANTHER" id="PTHR36697">
    <property type="entry name" value="S-ADENOSYLMETHIONINE SYNTHASE"/>
    <property type="match status" value="1"/>
</dbReference>
<dbReference type="NCBIfam" id="NF003366">
    <property type="entry name" value="PRK04439.1-5"/>
    <property type="match status" value="1"/>
</dbReference>
<sequence>MKRNINVVSLTQTPIEEQQIELVERKCIGHPDSIADGVAEAVSRALCCEYETYCDAVLHHNTDQGEVVAGASIPSFGGGKIVRPIYLLLTGRATKHFEGHVIPTDAVSVEAARKYLAETLPTLNMERDVIVDCRMGDGSTDLCDVFKTCGQNLVPRANDTSFGVGHAPFSEVEQIILAMDKEITETLRPKHPMIGYDIKIMGLRNGDKMTFTIASAMVDRYCSSIDDYVNMTAVMSEKLQSVAGKYTSRKVEVAVNTADDIANNSLFLTVNGTSAEMGDDGSVGRGNRINGLITPNRPMSMEAASGKNPINHIGKIYNLLATEIAQEACMKVDGITEMYVRLLSQIGKPIDHPLVASVQIIPEKGVDFKAVSRDVEEIVNDRLSNISSITERVIKGELKTF</sequence>
<dbReference type="EC" id="2.5.1.6" evidence="1"/>
<keyword evidence="2" id="KW-1185">Reference proteome</keyword>
<name>A0A8J7W5I2_9EURY</name>
<dbReference type="RefSeq" id="WP_211529674.1">
    <property type="nucleotide sequence ID" value="NZ_JWHL01000001.1"/>
</dbReference>
<dbReference type="Pfam" id="PF01941">
    <property type="entry name" value="AdoMet_Synthase"/>
    <property type="match status" value="1"/>
</dbReference>
<dbReference type="Proteomes" id="UP000730161">
    <property type="component" value="Unassembled WGS sequence"/>
</dbReference>
<dbReference type="InterPro" id="IPR027790">
    <property type="entry name" value="AdoMet_synthase_2_family"/>
</dbReference>
<dbReference type="OrthoDB" id="204488at2157"/>
<protein>
    <submittedName>
        <fullName evidence="1">S-adenosylmethionine synthetase</fullName>
        <ecNumber evidence="1">2.5.1.6</ecNumber>
    </submittedName>
</protein>
<keyword evidence="1" id="KW-0808">Transferase</keyword>
<reference evidence="1" key="1">
    <citation type="submission" date="2014-12" db="EMBL/GenBank/DDBJ databases">
        <authorList>
            <person name="Huang H.-H."/>
            <person name="Chen S.-C."/>
            <person name="Lai M.-C."/>
        </authorList>
    </citation>
    <scope>NUCLEOTIDE SEQUENCE</scope>
    <source>
        <strain evidence="1">K1F9705b</strain>
    </source>
</reference>